<dbReference type="Pfam" id="PF00254">
    <property type="entry name" value="FKBP_C"/>
    <property type="match status" value="1"/>
</dbReference>
<dbReference type="PANTHER" id="PTHR43811:SF23">
    <property type="entry name" value="FKBP-TYPE 22 KDA PEPTIDYL-PROLYL CIS-TRANS ISOMERASE"/>
    <property type="match status" value="1"/>
</dbReference>
<keyword evidence="4 6" id="KW-0697">Rotamase</keyword>
<protein>
    <recommendedName>
        <fullName evidence="7">Peptidyl-prolyl cis-trans isomerase</fullName>
        <ecNumber evidence="7">5.2.1.8</ecNumber>
    </recommendedName>
</protein>
<comment type="catalytic activity">
    <reaction evidence="1 6 7">
        <text>[protein]-peptidylproline (omega=180) = [protein]-peptidylproline (omega=0)</text>
        <dbReference type="Rhea" id="RHEA:16237"/>
        <dbReference type="Rhea" id="RHEA-COMP:10747"/>
        <dbReference type="Rhea" id="RHEA-COMP:10748"/>
        <dbReference type="ChEBI" id="CHEBI:83833"/>
        <dbReference type="ChEBI" id="CHEBI:83834"/>
        <dbReference type="EC" id="5.2.1.8"/>
    </reaction>
</comment>
<reference evidence="9 10" key="1">
    <citation type="journal article" date="2015" name="Microbes Environ.">
        <title>Distribution and evolution of nitrogen fixation genes in the phylum bacteroidetes.</title>
        <authorList>
            <person name="Inoue J."/>
            <person name="Oshima K."/>
            <person name="Suda W."/>
            <person name="Sakamoto M."/>
            <person name="Iino T."/>
            <person name="Noda S."/>
            <person name="Hongoh Y."/>
            <person name="Hattori M."/>
            <person name="Ohkuma M."/>
        </authorList>
    </citation>
    <scope>NUCLEOTIDE SEQUENCE [LARGE SCALE GENOMIC DNA]</scope>
    <source>
        <strain evidence="9">JCM 15548</strain>
    </source>
</reference>
<dbReference type="InterPro" id="IPR036944">
    <property type="entry name" value="PPIase_FKBP_N_sf"/>
</dbReference>
<dbReference type="Gene3D" id="1.10.287.460">
    <property type="entry name" value="Peptidyl-prolyl cis-trans isomerase, FKBP-type, N-terminal domain"/>
    <property type="match status" value="1"/>
</dbReference>
<dbReference type="AlphaFoldDB" id="A0A0E9LZ99"/>
<sequence length="236" mass="25853">MENELDSVSYALGFLEAQQFKQMINQTAFDSLDVEAAAQLFSNVGVNDSYFEFREDQFGGLNKDIFKAAFINELAYGISAFDEMSADVYLRGAFEKAQQEKQAQQLSSPDAANADEFLAENAQRPEVTVLESGLQYEVLVEGTGPRPSATDRVLCHYHGTLTNGEVFDSSVERGEPATFGINQVIAGWTEALQLMPVGSKWKLFIPSHLAYGEQGAGSAIGPNETLIFEVELLGIE</sequence>
<name>A0A0E9LZ99_9BACT</name>
<evidence type="ECO:0000259" key="8">
    <source>
        <dbReference type="PROSITE" id="PS50059"/>
    </source>
</evidence>
<comment type="similarity">
    <text evidence="2 7">Belongs to the FKBP-type PPIase family.</text>
</comment>
<dbReference type="EMBL" id="BAZW01000019">
    <property type="protein sequence ID" value="GAO30205.1"/>
    <property type="molecule type" value="Genomic_DNA"/>
</dbReference>
<dbReference type="Pfam" id="PF01346">
    <property type="entry name" value="FKBP_N"/>
    <property type="match status" value="1"/>
</dbReference>
<proteinExistence type="inferred from homology"/>
<comment type="caution">
    <text evidence="9">The sequence shown here is derived from an EMBL/GenBank/DDBJ whole genome shotgun (WGS) entry which is preliminary data.</text>
</comment>
<dbReference type="GO" id="GO:0003755">
    <property type="term" value="F:peptidyl-prolyl cis-trans isomerase activity"/>
    <property type="evidence" value="ECO:0007669"/>
    <property type="project" value="UniProtKB-UniRule"/>
</dbReference>
<evidence type="ECO:0000313" key="9">
    <source>
        <dbReference type="EMBL" id="GAO30205.1"/>
    </source>
</evidence>
<evidence type="ECO:0000313" key="10">
    <source>
        <dbReference type="Proteomes" id="UP000032900"/>
    </source>
</evidence>
<gene>
    <name evidence="9" type="ORF">JCM15548_12461</name>
</gene>
<evidence type="ECO:0000256" key="2">
    <source>
        <dbReference type="ARBA" id="ARBA00006577"/>
    </source>
</evidence>
<dbReference type="EC" id="5.2.1.8" evidence="7"/>
<evidence type="ECO:0000256" key="3">
    <source>
        <dbReference type="ARBA" id="ARBA00022729"/>
    </source>
</evidence>
<dbReference type="PROSITE" id="PS50059">
    <property type="entry name" value="FKBP_PPIASE"/>
    <property type="match status" value="1"/>
</dbReference>
<dbReference type="SUPFAM" id="SSF54534">
    <property type="entry name" value="FKBP-like"/>
    <property type="match status" value="1"/>
</dbReference>
<evidence type="ECO:0000256" key="7">
    <source>
        <dbReference type="RuleBase" id="RU003915"/>
    </source>
</evidence>
<dbReference type="Proteomes" id="UP000032900">
    <property type="component" value="Unassembled WGS sequence"/>
</dbReference>
<dbReference type="PANTHER" id="PTHR43811">
    <property type="entry name" value="FKBP-TYPE PEPTIDYL-PROLYL CIS-TRANS ISOMERASE FKPA"/>
    <property type="match status" value="1"/>
</dbReference>
<keyword evidence="5 6" id="KW-0413">Isomerase</keyword>
<dbReference type="InterPro" id="IPR000774">
    <property type="entry name" value="PPIase_FKBP_N"/>
</dbReference>
<keyword evidence="10" id="KW-1185">Reference proteome</keyword>
<dbReference type="InterPro" id="IPR046357">
    <property type="entry name" value="PPIase_dom_sf"/>
</dbReference>
<feature type="domain" description="PPIase FKBP-type" evidence="8">
    <location>
        <begin position="150"/>
        <end position="236"/>
    </location>
</feature>
<evidence type="ECO:0000256" key="1">
    <source>
        <dbReference type="ARBA" id="ARBA00000971"/>
    </source>
</evidence>
<dbReference type="GO" id="GO:0006457">
    <property type="term" value="P:protein folding"/>
    <property type="evidence" value="ECO:0007669"/>
    <property type="project" value="InterPro"/>
</dbReference>
<keyword evidence="3" id="KW-0732">Signal</keyword>
<dbReference type="Gene3D" id="3.10.50.40">
    <property type="match status" value="1"/>
</dbReference>
<organism evidence="9 10">
    <name type="scientific">Geofilum rubicundum JCM 15548</name>
    <dbReference type="NCBI Taxonomy" id="1236989"/>
    <lineage>
        <taxon>Bacteria</taxon>
        <taxon>Pseudomonadati</taxon>
        <taxon>Bacteroidota</taxon>
        <taxon>Bacteroidia</taxon>
        <taxon>Marinilabiliales</taxon>
        <taxon>Marinilabiliaceae</taxon>
        <taxon>Geofilum</taxon>
    </lineage>
</organism>
<evidence type="ECO:0000256" key="4">
    <source>
        <dbReference type="ARBA" id="ARBA00023110"/>
    </source>
</evidence>
<dbReference type="InterPro" id="IPR001179">
    <property type="entry name" value="PPIase_FKBP_dom"/>
</dbReference>
<accession>A0A0E9LZ99</accession>
<evidence type="ECO:0000256" key="5">
    <source>
        <dbReference type="ARBA" id="ARBA00023235"/>
    </source>
</evidence>
<dbReference type="STRING" id="1236989.JCM15548_12461"/>
<dbReference type="FunFam" id="3.10.50.40:FF:000045">
    <property type="entry name" value="Peptidyl-prolyl cis-trans isomerase"/>
    <property type="match status" value="1"/>
</dbReference>
<evidence type="ECO:0000256" key="6">
    <source>
        <dbReference type="PROSITE-ProRule" id="PRU00277"/>
    </source>
</evidence>